<comment type="caution">
    <text evidence="1">The sequence shown here is derived from an EMBL/GenBank/DDBJ whole genome shotgun (WGS) entry which is preliminary data.</text>
</comment>
<protein>
    <submittedName>
        <fullName evidence="1">Uncharacterized protein</fullName>
    </submittedName>
</protein>
<accession>A0AAD9A9P6</accession>
<name>A0AAD9A9P6_9PEZI</name>
<evidence type="ECO:0000313" key="2">
    <source>
        <dbReference type="Proteomes" id="UP001243330"/>
    </source>
</evidence>
<keyword evidence="2" id="KW-1185">Reference proteome</keyword>
<proteinExistence type="predicted"/>
<gene>
    <name evidence="1" type="ORF">CCHR01_13257</name>
</gene>
<dbReference type="AlphaFoldDB" id="A0AAD9A9P6"/>
<sequence length="75" mass="8150">MHLFASYLLFCPPVSLNLSIVRSGILHPVNPVERFASALRSLSARLKTGLPSPREGHVVLIAARLSTGRLDTQPC</sequence>
<dbReference type="Proteomes" id="UP001243330">
    <property type="component" value="Unassembled WGS sequence"/>
</dbReference>
<dbReference type="EMBL" id="JAQOWY010000325">
    <property type="protein sequence ID" value="KAK1844108.1"/>
    <property type="molecule type" value="Genomic_DNA"/>
</dbReference>
<evidence type="ECO:0000313" key="1">
    <source>
        <dbReference type="EMBL" id="KAK1844108.1"/>
    </source>
</evidence>
<reference evidence="1" key="1">
    <citation type="submission" date="2023-01" db="EMBL/GenBank/DDBJ databases">
        <title>Colletotrichum chrysophilum M932 genome sequence.</title>
        <authorList>
            <person name="Baroncelli R."/>
        </authorList>
    </citation>
    <scope>NUCLEOTIDE SEQUENCE</scope>
    <source>
        <strain evidence="1">M932</strain>
    </source>
</reference>
<organism evidence="1 2">
    <name type="scientific">Colletotrichum chrysophilum</name>
    <dbReference type="NCBI Taxonomy" id="1836956"/>
    <lineage>
        <taxon>Eukaryota</taxon>
        <taxon>Fungi</taxon>
        <taxon>Dikarya</taxon>
        <taxon>Ascomycota</taxon>
        <taxon>Pezizomycotina</taxon>
        <taxon>Sordariomycetes</taxon>
        <taxon>Hypocreomycetidae</taxon>
        <taxon>Glomerellales</taxon>
        <taxon>Glomerellaceae</taxon>
        <taxon>Colletotrichum</taxon>
        <taxon>Colletotrichum gloeosporioides species complex</taxon>
    </lineage>
</organism>